<evidence type="ECO:0000256" key="2">
    <source>
        <dbReference type="ARBA" id="ARBA00002659"/>
    </source>
</evidence>
<dbReference type="InterPro" id="IPR000023">
    <property type="entry name" value="Phosphofructokinase_dom"/>
</dbReference>
<evidence type="ECO:0000256" key="5">
    <source>
        <dbReference type="ARBA" id="ARBA00022490"/>
    </source>
</evidence>
<dbReference type="UniPathway" id="UPA00109">
    <property type="reaction ID" value="UER00182"/>
</dbReference>
<organism evidence="17 18">
    <name type="scientific">Dethiosulfatibacter aminovorans DSM 17477</name>
    <dbReference type="NCBI Taxonomy" id="1121476"/>
    <lineage>
        <taxon>Bacteria</taxon>
        <taxon>Bacillati</taxon>
        <taxon>Bacillota</taxon>
        <taxon>Tissierellia</taxon>
        <taxon>Dethiosulfatibacter</taxon>
    </lineage>
</organism>
<dbReference type="GO" id="GO:0042802">
    <property type="term" value="F:identical protein binding"/>
    <property type="evidence" value="ECO:0007669"/>
    <property type="project" value="TreeGrafter"/>
</dbReference>
<evidence type="ECO:0000313" key="18">
    <source>
        <dbReference type="Proteomes" id="UP000184052"/>
    </source>
</evidence>
<feature type="binding site" evidence="15">
    <location>
        <position position="11"/>
    </location>
    <ligand>
        <name>ATP</name>
        <dbReference type="ChEBI" id="CHEBI:30616"/>
    </ligand>
</feature>
<feature type="binding site" evidence="15">
    <location>
        <begin position="21"/>
        <end position="25"/>
    </location>
    <ligand>
        <name>ADP</name>
        <dbReference type="ChEBI" id="CHEBI:456216"/>
        <note>allosteric activator; ligand shared between dimeric partners</note>
    </ligand>
</feature>
<feature type="binding site" description="in other chain" evidence="15">
    <location>
        <position position="222"/>
    </location>
    <ligand>
        <name>substrate</name>
        <note>ligand shared between dimeric partners</note>
    </ligand>
</feature>
<dbReference type="GO" id="GO:0070095">
    <property type="term" value="F:fructose-6-phosphate binding"/>
    <property type="evidence" value="ECO:0007669"/>
    <property type="project" value="TreeGrafter"/>
</dbReference>
<evidence type="ECO:0000256" key="8">
    <source>
        <dbReference type="ARBA" id="ARBA00022723"/>
    </source>
</evidence>
<dbReference type="GO" id="GO:0005945">
    <property type="term" value="C:6-phosphofructokinase complex"/>
    <property type="evidence" value="ECO:0007669"/>
    <property type="project" value="TreeGrafter"/>
</dbReference>
<feature type="binding site" description="in other chain" evidence="15">
    <location>
        <begin position="185"/>
        <end position="187"/>
    </location>
    <ligand>
        <name>ADP</name>
        <dbReference type="ChEBI" id="CHEBI:456216"/>
        <note>allosteric activator; ligand shared between dimeric partners</note>
    </ligand>
</feature>
<feature type="active site" description="Proton acceptor" evidence="15">
    <location>
        <position position="127"/>
    </location>
</feature>
<feature type="binding site" description="in other chain" evidence="15">
    <location>
        <position position="211"/>
    </location>
    <ligand>
        <name>ADP</name>
        <dbReference type="ChEBI" id="CHEBI:456216"/>
        <note>allosteric activator; ligand shared between dimeric partners</note>
    </ligand>
</feature>
<comment type="caution">
    <text evidence="15">Lacks conserved residue(s) required for the propagation of feature annotation.</text>
</comment>
<dbReference type="GO" id="GO:0006002">
    <property type="term" value="P:fructose 6-phosphate metabolic process"/>
    <property type="evidence" value="ECO:0007669"/>
    <property type="project" value="UniProtKB-UniRule"/>
</dbReference>
<dbReference type="GO" id="GO:0005524">
    <property type="term" value="F:ATP binding"/>
    <property type="evidence" value="ECO:0007669"/>
    <property type="project" value="UniProtKB-UniRule"/>
</dbReference>
<keyword evidence="8 15" id="KW-0479">Metal-binding</keyword>
<evidence type="ECO:0000256" key="12">
    <source>
        <dbReference type="ARBA" id="ARBA00022842"/>
    </source>
</evidence>
<accession>A0A1M6FYL9</accession>
<keyword evidence="6 15" id="KW-0021">Allosteric enzyme</keyword>
<feature type="binding site" description="in other chain" evidence="15">
    <location>
        <begin position="249"/>
        <end position="252"/>
    </location>
    <ligand>
        <name>substrate</name>
        <note>ligand shared between dimeric partners</note>
    </ligand>
</feature>
<dbReference type="PANTHER" id="PTHR13697:SF4">
    <property type="entry name" value="ATP-DEPENDENT 6-PHOSPHOFRUCTOKINASE"/>
    <property type="match status" value="1"/>
</dbReference>
<evidence type="ECO:0000256" key="14">
    <source>
        <dbReference type="ARBA" id="ARBA00048070"/>
    </source>
</evidence>
<keyword evidence="13 15" id="KW-0324">Glycolysis</keyword>
<dbReference type="GO" id="GO:0016208">
    <property type="term" value="F:AMP binding"/>
    <property type="evidence" value="ECO:0007669"/>
    <property type="project" value="TreeGrafter"/>
</dbReference>
<evidence type="ECO:0000256" key="11">
    <source>
        <dbReference type="ARBA" id="ARBA00022840"/>
    </source>
</evidence>
<feature type="binding site" description="in other chain" evidence="15">
    <location>
        <begin position="213"/>
        <end position="215"/>
    </location>
    <ligand>
        <name>ADP</name>
        <dbReference type="ChEBI" id="CHEBI:456216"/>
        <note>allosteric activator; ligand shared between dimeric partners</note>
    </ligand>
</feature>
<name>A0A1M6FYL9_9FIRM</name>
<evidence type="ECO:0000256" key="7">
    <source>
        <dbReference type="ARBA" id="ARBA00022679"/>
    </source>
</evidence>
<evidence type="ECO:0000256" key="10">
    <source>
        <dbReference type="ARBA" id="ARBA00022777"/>
    </source>
</evidence>
<evidence type="ECO:0000313" key="17">
    <source>
        <dbReference type="EMBL" id="SHJ02813.1"/>
    </source>
</evidence>
<dbReference type="Gene3D" id="3.40.50.460">
    <property type="entry name" value="Phosphofructokinase domain"/>
    <property type="match status" value="1"/>
</dbReference>
<comment type="catalytic activity">
    <reaction evidence="14 15">
        <text>beta-D-fructose 6-phosphate + ATP = beta-D-fructose 1,6-bisphosphate + ADP + H(+)</text>
        <dbReference type="Rhea" id="RHEA:16109"/>
        <dbReference type="ChEBI" id="CHEBI:15378"/>
        <dbReference type="ChEBI" id="CHEBI:30616"/>
        <dbReference type="ChEBI" id="CHEBI:32966"/>
        <dbReference type="ChEBI" id="CHEBI:57634"/>
        <dbReference type="ChEBI" id="CHEBI:456216"/>
        <dbReference type="EC" id="2.7.1.11"/>
    </reaction>
</comment>
<dbReference type="STRING" id="1121476.SAMN02745751_01590"/>
<feature type="binding site" evidence="15">
    <location>
        <begin position="72"/>
        <end position="73"/>
    </location>
    <ligand>
        <name>ATP</name>
        <dbReference type="ChEBI" id="CHEBI:30616"/>
    </ligand>
</feature>
<keyword evidence="12 15" id="KW-0460">Magnesium</keyword>
<evidence type="ECO:0000256" key="4">
    <source>
        <dbReference type="ARBA" id="ARBA00004679"/>
    </source>
</evidence>
<dbReference type="InterPro" id="IPR012003">
    <property type="entry name" value="ATP_PFK_prok-type"/>
</dbReference>
<comment type="activity regulation">
    <text evidence="15">Allosterically activated by ADP and other diphosphonucleosides, and allosterically inhibited by phosphoenolpyruvate.</text>
</comment>
<feature type="domain" description="Phosphofructokinase" evidence="16">
    <location>
        <begin position="3"/>
        <end position="275"/>
    </location>
</feature>
<comment type="similarity">
    <text evidence="15">Belongs to the phosphofructokinase type A (PFKA) family. ATP-dependent PFK group I subfamily. Prokaryotic clade 'B1' sub-subfamily.</text>
</comment>
<protein>
    <recommendedName>
        <fullName evidence="15">ATP-dependent 6-phosphofructokinase</fullName>
        <shortName evidence="15">ATP-PFK</shortName>
        <shortName evidence="15">Phosphofructokinase</shortName>
        <ecNumber evidence="15">2.7.1.11</ecNumber>
    </recommendedName>
    <alternativeName>
        <fullName evidence="15">Phosphohexokinase</fullName>
    </alternativeName>
</protein>
<sequence length="319" mass="34427">MRRIGVLTSGGDAPGMNAAIRAVVRYAIYSNIEVLGIGKGYRGLIENDMKNMDLSSVADIIHRGGTILGTDRCEEFKTEEGFGKALDNLRYREVDGIIVIGGDGSFQGARKLSRAGIPTVGIPGTIDNDLAYTEYTLGFNTALNTILDSIGKIRDTSSSHERTNIIEVMGRHCGDLALYSGLAGGAEVVMIPEAPISIDGICEIIMRGKARGKKHSIIVLAEGSGNAYDLKDEINKRIDVSVRYTVLGYIQRGGTPTAYDRLLGSRMGAKGVELLVDGIGNVVLGTKDGKVFHQDIEEALCMEKQFDYEAYELTKILSV</sequence>
<dbReference type="AlphaFoldDB" id="A0A1M6FYL9"/>
<comment type="cofactor">
    <cofactor evidence="1 15">
        <name>Mg(2+)</name>
        <dbReference type="ChEBI" id="CHEBI:18420"/>
    </cofactor>
</comment>
<dbReference type="RefSeq" id="WP_073049047.1">
    <property type="nucleotide sequence ID" value="NZ_FQZL01000009.1"/>
</dbReference>
<dbReference type="HAMAP" id="MF_00339">
    <property type="entry name" value="Phosphofructokinase_I_B1"/>
    <property type="match status" value="1"/>
</dbReference>
<keyword evidence="10 15" id="KW-0418">Kinase</keyword>
<proteinExistence type="inferred from homology"/>
<dbReference type="PRINTS" id="PR00476">
    <property type="entry name" value="PHFRCTKINASE"/>
</dbReference>
<evidence type="ECO:0000256" key="15">
    <source>
        <dbReference type="HAMAP-Rule" id="MF_00339"/>
    </source>
</evidence>
<evidence type="ECO:0000256" key="3">
    <source>
        <dbReference type="ARBA" id="ARBA00004496"/>
    </source>
</evidence>
<gene>
    <name evidence="15" type="primary">pfkA</name>
    <name evidence="17" type="ORF">SAMN02745751_01590</name>
</gene>
<dbReference type="OrthoDB" id="9802503at2"/>
<dbReference type="NCBIfam" id="NF002872">
    <property type="entry name" value="PRK03202.1"/>
    <property type="match status" value="1"/>
</dbReference>
<dbReference type="Gene3D" id="3.40.50.450">
    <property type="match status" value="1"/>
</dbReference>
<keyword evidence="11 15" id="KW-0067">ATP-binding</keyword>
<comment type="pathway">
    <text evidence="4 15">Carbohydrate degradation; glycolysis; D-glyceraldehyde 3-phosphate and glycerone phosphate from D-glucose: step 3/4.</text>
</comment>
<feature type="binding site" evidence="15">
    <location>
        <position position="103"/>
    </location>
    <ligand>
        <name>Mg(2+)</name>
        <dbReference type="ChEBI" id="CHEBI:18420"/>
        <note>catalytic</note>
    </ligand>
</feature>
<dbReference type="InterPro" id="IPR022953">
    <property type="entry name" value="ATP_PFK"/>
</dbReference>
<keyword evidence="7 15" id="KW-0808">Transferase</keyword>
<dbReference type="InterPro" id="IPR035966">
    <property type="entry name" value="PKF_sf"/>
</dbReference>
<dbReference type="EC" id="2.7.1.11" evidence="15"/>
<dbReference type="PIRSF" id="PIRSF000532">
    <property type="entry name" value="ATP_PFK_prok"/>
    <property type="match status" value="1"/>
</dbReference>
<evidence type="ECO:0000256" key="1">
    <source>
        <dbReference type="ARBA" id="ARBA00001946"/>
    </source>
</evidence>
<dbReference type="GO" id="GO:0061621">
    <property type="term" value="P:canonical glycolysis"/>
    <property type="evidence" value="ECO:0007669"/>
    <property type="project" value="TreeGrafter"/>
</dbReference>
<comment type="function">
    <text evidence="2 15">Catalyzes the phosphorylation of D-fructose 6-phosphate to fructose 1,6-bisphosphate by ATP, the first committing step of glycolysis.</text>
</comment>
<keyword evidence="9 15" id="KW-0547">Nucleotide-binding</keyword>
<feature type="binding site" description="in other chain" evidence="15">
    <location>
        <position position="154"/>
    </location>
    <ligand>
        <name>ADP</name>
        <dbReference type="ChEBI" id="CHEBI:456216"/>
        <note>allosteric activator; ligand shared between dimeric partners</note>
    </ligand>
</feature>
<evidence type="ECO:0000256" key="13">
    <source>
        <dbReference type="ARBA" id="ARBA00023152"/>
    </source>
</evidence>
<dbReference type="GO" id="GO:0046872">
    <property type="term" value="F:metal ion binding"/>
    <property type="evidence" value="ECO:0007669"/>
    <property type="project" value="UniProtKB-KW"/>
</dbReference>
<feature type="binding site" evidence="15">
    <location>
        <begin position="102"/>
        <end position="105"/>
    </location>
    <ligand>
        <name>ATP</name>
        <dbReference type="ChEBI" id="CHEBI:30616"/>
    </ligand>
</feature>
<dbReference type="InterPro" id="IPR012828">
    <property type="entry name" value="PFKA_ATP_prok"/>
</dbReference>
<evidence type="ECO:0000256" key="6">
    <source>
        <dbReference type="ARBA" id="ARBA00022533"/>
    </source>
</evidence>
<keyword evidence="5 15" id="KW-0963">Cytoplasm</keyword>
<dbReference type="Proteomes" id="UP000184052">
    <property type="component" value="Unassembled WGS sequence"/>
</dbReference>
<keyword evidence="18" id="KW-1185">Reference proteome</keyword>
<dbReference type="GO" id="GO:0030388">
    <property type="term" value="P:fructose 1,6-bisphosphate metabolic process"/>
    <property type="evidence" value="ECO:0007669"/>
    <property type="project" value="TreeGrafter"/>
</dbReference>
<dbReference type="Pfam" id="PF00365">
    <property type="entry name" value="PFK"/>
    <property type="match status" value="1"/>
</dbReference>
<comment type="subunit">
    <text evidence="15">Homotetramer.</text>
</comment>
<dbReference type="FunFam" id="3.40.50.460:FF:000002">
    <property type="entry name" value="ATP-dependent 6-phosphofructokinase"/>
    <property type="match status" value="1"/>
</dbReference>
<evidence type="ECO:0000256" key="9">
    <source>
        <dbReference type="ARBA" id="ARBA00022741"/>
    </source>
</evidence>
<feature type="binding site" evidence="15">
    <location>
        <position position="243"/>
    </location>
    <ligand>
        <name>substrate</name>
        <note>ligand shared between dimeric partners</note>
    </ligand>
</feature>
<feature type="binding site" evidence="15">
    <location>
        <position position="162"/>
    </location>
    <ligand>
        <name>substrate</name>
        <note>ligand shared between dimeric partners</note>
    </ligand>
</feature>
<dbReference type="PANTHER" id="PTHR13697">
    <property type="entry name" value="PHOSPHOFRUCTOKINASE"/>
    <property type="match status" value="1"/>
</dbReference>
<dbReference type="NCBIfam" id="TIGR02482">
    <property type="entry name" value="PFKA_ATP"/>
    <property type="match status" value="1"/>
</dbReference>
<comment type="subcellular location">
    <subcellularLocation>
        <location evidence="3 15">Cytoplasm</location>
    </subcellularLocation>
</comment>
<feature type="binding site" description="in other chain" evidence="15">
    <location>
        <begin position="169"/>
        <end position="171"/>
    </location>
    <ligand>
        <name>substrate</name>
        <note>ligand shared between dimeric partners</note>
    </ligand>
</feature>
<dbReference type="GO" id="GO:0048029">
    <property type="term" value="F:monosaccharide binding"/>
    <property type="evidence" value="ECO:0007669"/>
    <property type="project" value="TreeGrafter"/>
</dbReference>
<evidence type="ECO:0000259" key="16">
    <source>
        <dbReference type="Pfam" id="PF00365"/>
    </source>
</evidence>
<dbReference type="GO" id="GO:0003872">
    <property type="term" value="F:6-phosphofructokinase activity"/>
    <property type="evidence" value="ECO:0007669"/>
    <property type="project" value="UniProtKB-UniRule"/>
</dbReference>
<reference evidence="17 18" key="1">
    <citation type="submission" date="2016-11" db="EMBL/GenBank/DDBJ databases">
        <authorList>
            <person name="Jaros S."/>
            <person name="Januszkiewicz K."/>
            <person name="Wedrychowicz H."/>
        </authorList>
    </citation>
    <scope>NUCLEOTIDE SEQUENCE [LARGE SCALE GENOMIC DNA]</scope>
    <source>
        <strain evidence="17 18">DSM 17477</strain>
    </source>
</reference>
<dbReference type="FunFam" id="3.40.50.450:FF:000001">
    <property type="entry name" value="ATP-dependent 6-phosphofructokinase"/>
    <property type="match status" value="1"/>
</dbReference>
<dbReference type="EMBL" id="FQZL01000009">
    <property type="protein sequence ID" value="SHJ02813.1"/>
    <property type="molecule type" value="Genomic_DNA"/>
</dbReference>
<feature type="binding site" description="in other chain" evidence="15">
    <location>
        <begin position="125"/>
        <end position="127"/>
    </location>
    <ligand>
        <name>substrate</name>
        <note>ligand shared between dimeric partners</note>
    </ligand>
</feature>
<dbReference type="SUPFAM" id="SSF53784">
    <property type="entry name" value="Phosphofructokinase"/>
    <property type="match status" value="1"/>
</dbReference>